<sequence>MVMPSSALLVEQPGPCHTSATRTALHDSTNTSSRPGKRSIGCIQSHSTKRVTFPTSSTRLPESNSRCCKFSASPPRFPVAYKAPPTVSISFSAACSQNRGFGFEAGESELPDVRNFVPFPCSPLDGNEDVEMTDGTFSLRPSPDLSIPCLSPSLFSLPPVRRKRRSACSSGVPSSRKDRSSKDPKDGSARKRARKSKRHGGDMWWLGVIHRSILQGLCEPEPTVSSCPISAFDGSGNRQYRRMRHNTFEAQDRLLAERIWQKLLDGGCNSVVMTGGHEGRTAAPLPSRLTLLSSPPIPISSVLMPSPIHSSPAPAVECRAESENMSSSNEVTVLKFPQPPCLAGKVLFYPKPSTPIAVPPLRNFHDDFQASASPSSPAHKTPLSCPKNMPTLLSSKFRRSPSPPLLSSTPRPSRSTTPTPQTPTTLTMPQLVASLTLVHRERSGLRSRGRSLKNSSNCSSRSMGKDACCTREPTGKESNVCIEDRQEGIAIPRSRESQAPQRCADRRSPLCRVVYTESLQVSCSC</sequence>
<evidence type="ECO:0000313" key="3">
    <source>
        <dbReference type="Proteomes" id="UP000053989"/>
    </source>
</evidence>
<feature type="compositionally biased region" description="Low complexity" evidence="1">
    <location>
        <begin position="452"/>
        <end position="462"/>
    </location>
</feature>
<evidence type="ECO:0000313" key="2">
    <source>
        <dbReference type="EMBL" id="KIM54886.1"/>
    </source>
</evidence>
<dbReference type="Proteomes" id="UP000053989">
    <property type="component" value="Unassembled WGS sequence"/>
</dbReference>
<reference evidence="3" key="2">
    <citation type="submission" date="2015-01" db="EMBL/GenBank/DDBJ databases">
        <title>Evolutionary Origins and Diversification of the Mycorrhizal Mutualists.</title>
        <authorList>
            <consortium name="DOE Joint Genome Institute"/>
            <consortium name="Mycorrhizal Genomics Consortium"/>
            <person name="Kohler A."/>
            <person name="Kuo A."/>
            <person name="Nagy L.G."/>
            <person name="Floudas D."/>
            <person name="Copeland A."/>
            <person name="Barry K.W."/>
            <person name="Cichocki N."/>
            <person name="Veneault-Fourrey C."/>
            <person name="LaButti K."/>
            <person name="Lindquist E.A."/>
            <person name="Lipzen A."/>
            <person name="Lundell T."/>
            <person name="Morin E."/>
            <person name="Murat C."/>
            <person name="Riley R."/>
            <person name="Ohm R."/>
            <person name="Sun H."/>
            <person name="Tunlid A."/>
            <person name="Henrissat B."/>
            <person name="Grigoriev I.V."/>
            <person name="Hibbett D.S."/>
            <person name="Martin F."/>
        </authorList>
    </citation>
    <scope>NUCLEOTIDE SEQUENCE [LARGE SCALE GENOMIC DNA]</scope>
    <source>
        <strain evidence="3">Foug A</strain>
    </source>
</reference>
<accession>A0A0C3DFL4</accession>
<evidence type="ECO:0000256" key="1">
    <source>
        <dbReference type="SAM" id="MobiDB-lite"/>
    </source>
</evidence>
<feature type="region of interest" description="Disordered" evidence="1">
    <location>
        <begin position="441"/>
        <end position="474"/>
    </location>
</feature>
<proteinExistence type="predicted"/>
<feature type="region of interest" description="Disordered" evidence="1">
    <location>
        <begin position="161"/>
        <end position="198"/>
    </location>
</feature>
<feature type="compositionally biased region" description="Low complexity" evidence="1">
    <location>
        <begin position="405"/>
        <end position="427"/>
    </location>
</feature>
<feature type="region of interest" description="Disordered" evidence="1">
    <location>
        <begin position="368"/>
        <end position="429"/>
    </location>
</feature>
<dbReference type="HOGENOM" id="CLU_039752_0_0_1"/>
<feature type="compositionally biased region" description="Basic and acidic residues" evidence="1">
    <location>
        <begin position="175"/>
        <end position="189"/>
    </location>
</feature>
<gene>
    <name evidence="2" type="ORF">SCLCIDRAFT_1221591</name>
</gene>
<dbReference type="EMBL" id="KN822145">
    <property type="protein sequence ID" value="KIM54886.1"/>
    <property type="molecule type" value="Genomic_DNA"/>
</dbReference>
<dbReference type="InParanoid" id="A0A0C3DFL4"/>
<name>A0A0C3DFL4_9AGAM</name>
<feature type="compositionally biased region" description="Polar residues" evidence="1">
    <location>
        <begin position="18"/>
        <end position="34"/>
    </location>
</feature>
<organism evidence="2 3">
    <name type="scientific">Scleroderma citrinum Foug A</name>
    <dbReference type="NCBI Taxonomy" id="1036808"/>
    <lineage>
        <taxon>Eukaryota</taxon>
        <taxon>Fungi</taxon>
        <taxon>Dikarya</taxon>
        <taxon>Basidiomycota</taxon>
        <taxon>Agaricomycotina</taxon>
        <taxon>Agaricomycetes</taxon>
        <taxon>Agaricomycetidae</taxon>
        <taxon>Boletales</taxon>
        <taxon>Sclerodermatineae</taxon>
        <taxon>Sclerodermataceae</taxon>
        <taxon>Scleroderma</taxon>
    </lineage>
</organism>
<dbReference type="OrthoDB" id="3228154at2759"/>
<feature type="region of interest" description="Disordered" evidence="1">
    <location>
        <begin position="11"/>
        <end position="41"/>
    </location>
</feature>
<dbReference type="AlphaFoldDB" id="A0A0C3DFL4"/>
<keyword evidence="3" id="KW-1185">Reference proteome</keyword>
<protein>
    <submittedName>
        <fullName evidence="2">Uncharacterized protein</fullName>
    </submittedName>
</protein>
<reference evidence="2 3" key="1">
    <citation type="submission" date="2014-04" db="EMBL/GenBank/DDBJ databases">
        <authorList>
            <consortium name="DOE Joint Genome Institute"/>
            <person name="Kuo A."/>
            <person name="Kohler A."/>
            <person name="Nagy L.G."/>
            <person name="Floudas D."/>
            <person name="Copeland A."/>
            <person name="Barry K.W."/>
            <person name="Cichocki N."/>
            <person name="Veneault-Fourrey C."/>
            <person name="LaButti K."/>
            <person name="Lindquist E.A."/>
            <person name="Lipzen A."/>
            <person name="Lundell T."/>
            <person name="Morin E."/>
            <person name="Murat C."/>
            <person name="Sun H."/>
            <person name="Tunlid A."/>
            <person name="Henrissat B."/>
            <person name="Grigoriev I.V."/>
            <person name="Hibbett D.S."/>
            <person name="Martin F."/>
            <person name="Nordberg H.P."/>
            <person name="Cantor M.N."/>
            <person name="Hua S.X."/>
        </authorList>
    </citation>
    <scope>NUCLEOTIDE SEQUENCE [LARGE SCALE GENOMIC DNA]</scope>
    <source>
        <strain evidence="2 3">Foug A</strain>
    </source>
</reference>